<dbReference type="EMBL" id="CAXHTB010000017">
    <property type="protein sequence ID" value="CAL0323350.1"/>
    <property type="molecule type" value="Genomic_DNA"/>
</dbReference>
<name>A0AAV1XNI1_LUPLU</name>
<gene>
    <name evidence="1" type="ORF">LLUT_LOCUS24410</name>
</gene>
<dbReference type="SUPFAM" id="SSF48576">
    <property type="entry name" value="Terpenoid synthases"/>
    <property type="match status" value="1"/>
</dbReference>
<evidence type="ECO:0000313" key="2">
    <source>
        <dbReference type="Proteomes" id="UP001497480"/>
    </source>
</evidence>
<proteinExistence type="predicted"/>
<keyword evidence="2" id="KW-1185">Reference proteome</keyword>
<sequence length="81" mass="9358">MKQYGVTRQDVIDEFQRQVINARKDINEECLEPIEVPKSLLERVLNMSQATNVLYKDGDDYTHSKGSTKKNIVDLFLNPCL</sequence>
<dbReference type="InterPro" id="IPR008949">
    <property type="entry name" value="Isoprenoid_synthase_dom_sf"/>
</dbReference>
<accession>A0AAV1XNI1</accession>
<comment type="caution">
    <text evidence="1">The sequence shown here is derived from an EMBL/GenBank/DDBJ whole genome shotgun (WGS) entry which is preliminary data.</text>
</comment>
<evidence type="ECO:0000313" key="1">
    <source>
        <dbReference type="EMBL" id="CAL0323350.1"/>
    </source>
</evidence>
<protein>
    <submittedName>
        <fullName evidence="1">Uncharacterized protein</fullName>
    </submittedName>
</protein>
<dbReference type="Gene3D" id="1.10.600.10">
    <property type="entry name" value="Farnesyl Diphosphate Synthase"/>
    <property type="match status" value="1"/>
</dbReference>
<organism evidence="1 2">
    <name type="scientific">Lupinus luteus</name>
    <name type="common">European yellow lupine</name>
    <dbReference type="NCBI Taxonomy" id="3873"/>
    <lineage>
        <taxon>Eukaryota</taxon>
        <taxon>Viridiplantae</taxon>
        <taxon>Streptophyta</taxon>
        <taxon>Embryophyta</taxon>
        <taxon>Tracheophyta</taxon>
        <taxon>Spermatophyta</taxon>
        <taxon>Magnoliopsida</taxon>
        <taxon>eudicotyledons</taxon>
        <taxon>Gunneridae</taxon>
        <taxon>Pentapetalae</taxon>
        <taxon>rosids</taxon>
        <taxon>fabids</taxon>
        <taxon>Fabales</taxon>
        <taxon>Fabaceae</taxon>
        <taxon>Papilionoideae</taxon>
        <taxon>50 kb inversion clade</taxon>
        <taxon>genistoids sensu lato</taxon>
        <taxon>core genistoids</taxon>
        <taxon>Genisteae</taxon>
        <taxon>Lupinus</taxon>
    </lineage>
</organism>
<dbReference type="Proteomes" id="UP001497480">
    <property type="component" value="Unassembled WGS sequence"/>
</dbReference>
<reference evidence="1 2" key="1">
    <citation type="submission" date="2024-03" db="EMBL/GenBank/DDBJ databases">
        <authorList>
            <person name="Martinez-Hernandez J."/>
        </authorList>
    </citation>
    <scope>NUCLEOTIDE SEQUENCE [LARGE SCALE GENOMIC DNA]</scope>
</reference>
<dbReference type="AlphaFoldDB" id="A0AAV1XNI1"/>